<comment type="pathway">
    <text evidence="8 9">Amino-acid biosynthesis; D-alanine biosynthesis; D-alanine from L-alanine: step 1/1.</text>
</comment>
<dbReference type="InterPro" id="IPR029066">
    <property type="entry name" value="PLP-binding_barrel"/>
</dbReference>
<dbReference type="InterPro" id="IPR009006">
    <property type="entry name" value="Ala_racemase/Decarboxylase_C"/>
</dbReference>
<evidence type="ECO:0000259" key="10">
    <source>
        <dbReference type="SMART" id="SM01005"/>
    </source>
</evidence>
<dbReference type="Pfam" id="PF01168">
    <property type="entry name" value="Ala_racemase_N"/>
    <property type="match status" value="1"/>
</dbReference>
<dbReference type="InterPro" id="IPR001608">
    <property type="entry name" value="Ala_racemase_N"/>
</dbReference>
<sequence length="357" mass="38776">MTRATRARIDTDALTHNLTQIRRRAPEARVMACVKANGYGHGLVEAAKAFRGADAFAVACIEEALEIRSSGLGHPVVLLEGVHSAAELNRAQENNFEVVIHDPWQLSLLEESHARVPVWMKIDTGMHRLGFDPAEAAEARERLLGSGGVKGELRYMTHLASADLPGGEPDAGQQIRDFLECVKDWPGERSIANSAGVIDWPESHQQWIRPGIALYGATPFADRCGRDLGLRPGMTVSTELIAIKSIRKGGQVGYGGFWTAPEDMQLGVAAIGYGDGYPWHVATGTPVLLNGELSQVVGRVSMDMVTIDLRQHPQAAVGDQVVLWGEGLPVEEIARHVGTIPYELLCGVTRRVKFDVV</sequence>
<protein>
    <recommendedName>
        <fullName evidence="5 9">Alanine racemase</fullName>
        <ecNumber evidence="5 9">5.1.1.1</ecNumber>
    </recommendedName>
</protein>
<dbReference type="CDD" id="cd06827">
    <property type="entry name" value="PLPDE_III_AR_proteobact"/>
    <property type="match status" value="1"/>
</dbReference>
<comment type="similarity">
    <text evidence="4 9">Belongs to the alanine racemase family.</text>
</comment>
<dbReference type="Gene3D" id="2.40.37.10">
    <property type="entry name" value="Lyase, Ornithine Decarboxylase, Chain A, domain 1"/>
    <property type="match status" value="1"/>
</dbReference>
<name>A0ABU0W498_9GAMM</name>
<comment type="cofactor">
    <cofactor evidence="2 9">
        <name>pyridoxal 5'-phosphate</name>
        <dbReference type="ChEBI" id="CHEBI:597326"/>
    </cofactor>
</comment>
<evidence type="ECO:0000256" key="2">
    <source>
        <dbReference type="ARBA" id="ARBA00001933"/>
    </source>
</evidence>
<dbReference type="SUPFAM" id="SSF51419">
    <property type="entry name" value="PLP-binding barrel"/>
    <property type="match status" value="1"/>
</dbReference>
<evidence type="ECO:0000313" key="11">
    <source>
        <dbReference type="EMBL" id="MDQ2068846.1"/>
    </source>
</evidence>
<dbReference type="InterPro" id="IPR020622">
    <property type="entry name" value="Ala_racemase_pyridoxalP-BS"/>
</dbReference>
<dbReference type="Pfam" id="PF00842">
    <property type="entry name" value="Ala_racemase_C"/>
    <property type="match status" value="1"/>
</dbReference>
<dbReference type="GO" id="GO:0008784">
    <property type="term" value="F:alanine racemase activity"/>
    <property type="evidence" value="ECO:0007669"/>
    <property type="project" value="UniProtKB-EC"/>
</dbReference>
<feature type="active site" description="Proton acceptor; specific for D-alanine" evidence="9">
    <location>
        <position position="35"/>
    </location>
</feature>
<dbReference type="EC" id="5.1.1.1" evidence="5 9"/>
<comment type="caution">
    <text evidence="11">The sequence shown here is derived from an EMBL/GenBank/DDBJ whole genome shotgun (WGS) entry which is preliminary data.</text>
</comment>
<feature type="modified residue" description="N6-(pyridoxal phosphate)lysine" evidence="9">
    <location>
        <position position="35"/>
    </location>
</feature>
<feature type="active site" description="Proton acceptor; specific for L-alanine" evidence="9">
    <location>
        <position position="254"/>
    </location>
</feature>
<dbReference type="PANTHER" id="PTHR30511:SF4">
    <property type="entry name" value="ALANINE RACEMASE, BIOSYNTHETIC"/>
    <property type="match status" value="1"/>
</dbReference>
<feature type="binding site" evidence="9">
    <location>
        <position position="302"/>
    </location>
    <ligand>
        <name>substrate</name>
    </ligand>
</feature>
<keyword evidence="7 9" id="KW-0413">Isomerase</keyword>
<evidence type="ECO:0000256" key="5">
    <source>
        <dbReference type="ARBA" id="ARBA00013089"/>
    </source>
</evidence>
<dbReference type="EMBL" id="JAVDDT010000002">
    <property type="protein sequence ID" value="MDQ2068846.1"/>
    <property type="molecule type" value="Genomic_DNA"/>
</dbReference>
<evidence type="ECO:0000256" key="7">
    <source>
        <dbReference type="ARBA" id="ARBA00023235"/>
    </source>
</evidence>
<feature type="binding site" evidence="9">
    <location>
        <position position="128"/>
    </location>
    <ligand>
        <name>substrate</name>
    </ligand>
</feature>
<comment type="pathway">
    <text evidence="3">Cell wall biogenesis; peptidoglycan biosynthesis.</text>
</comment>
<evidence type="ECO:0000256" key="3">
    <source>
        <dbReference type="ARBA" id="ARBA00004752"/>
    </source>
</evidence>
<proteinExistence type="inferred from homology"/>
<reference evidence="11 12" key="1">
    <citation type="submission" date="2023-08" db="EMBL/GenBank/DDBJ databases">
        <title>Whole-genome sequencing of halo(alkali)philic microorganisms from hypersaline lakes.</title>
        <authorList>
            <person name="Sorokin D.Y."/>
            <person name="Abbas B."/>
            <person name="Merkel A.Y."/>
        </authorList>
    </citation>
    <scope>NUCLEOTIDE SEQUENCE [LARGE SCALE GENOMIC DNA]</scope>
    <source>
        <strain evidence="11 12">AB-CW4</strain>
    </source>
</reference>
<dbReference type="PANTHER" id="PTHR30511">
    <property type="entry name" value="ALANINE RACEMASE"/>
    <property type="match status" value="1"/>
</dbReference>
<dbReference type="NCBIfam" id="TIGR00492">
    <property type="entry name" value="alr"/>
    <property type="match status" value="1"/>
</dbReference>
<dbReference type="Gene3D" id="3.20.20.10">
    <property type="entry name" value="Alanine racemase"/>
    <property type="match status" value="1"/>
</dbReference>
<gene>
    <name evidence="11" type="primary">alr</name>
    <name evidence="11" type="ORF">RBH19_03030</name>
</gene>
<keyword evidence="6 9" id="KW-0663">Pyridoxal phosphate</keyword>
<accession>A0ABU0W498</accession>
<evidence type="ECO:0000256" key="6">
    <source>
        <dbReference type="ARBA" id="ARBA00022898"/>
    </source>
</evidence>
<dbReference type="InterPro" id="IPR000821">
    <property type="entry name" value="Ala_racemase"/>
</dbReference>
<comment type="catalytic activity">
    <reaction evidence="1 9">
        <text>L-alanine = D-alanine</text>
        <dbReference type="Rhea" id="RHEA:20249"/>
        <dbReference type="ChEBI" id="CHEBI:57416"/>
        <dbReference type="ChEBI" id="CHEBI:57972"/>
        <dbReference type="EC" id="5.1.1.1"/>
    </reaction>
</comment>
<evidence type="ECO:0000256" key="8">
    <source>
        <dbReference type="ARBA" id="ARBA00037912"/>
    </source>
</evidence>
<evidence type="ECO:0000256" key="4">
    <source>
        <dbReference type="ARBA" id="ARBA00007880"/>
    </source>
</evidence>
<comment type="function">
    <text evidence="9">Catalyzes the interconversion of L-alanine and D-alanine. May also act on other amino acids.</text>
</comment>
<evidence type="ECO:0000256" key="1">
    <source>
        <dbReference type="ARBA" id="ARBA00000316"/>
    </source>
</evidence>
<organism evidence="11 12">
    <name type="scientific">Natronospira bacteriovora</name>
    <dbReference type="NCBI Taxonomy" id="3069753"/>
    <lineage>
        <taxon>Bacteria</taxon>
        <taxon>Pseudomonadati</taxon>
        <taxon>Pseudomonadota</taxon>
        <taxon>Gammaproteobacteria</taxon>
        <taxon>Natronospirales</taxon>
        <taxon>Natronospiraceae</taxon>
        <taxon>Natronospira</taxon>
    </lineage>
</organism>
<dbReference type="SMART" id="SM01005">
    <property type="entry name" value="Ala_racemase_C"/>
    <property type="match status" value="1"/>
</dbReference>
<evidence type="ECO:0000313" key="12">
    <source>
        <dbReference type="Proteomes" id="UP001239019"/>
    </source>
</evidence>
<dbReference type="InterPro" id="IPR011079">
    <property type="entry name" value="Ala_racemase_C"/>
</dbReference>
<keyword evidence="12" id="KW-1185">Reference proteome</keyword>
<dbReference type="PRINTS" id="PR00992">
    <property type="entry name" value="ALARACEMASE"/>
</dbReference>
<evidence type="ECO:0000256" key="9">
    <source>
        <dbReference type="HAMAP-Rule" id="MF_01201"/>
    </source>
</evidence>
<dbReference type="SUPFAM" id="SSF50621">
    <property type="entry name" value="Alanine racemase C-terminal domain-like"/>
    <property type="match status" value="1"/>
</dbReference>
<dbReference type="HAMAP" id="MF_01201">
    <property type="entry name" value="Ala_racemase"/>
    <property type="match status" value="1"/>
</dbReference>
<feature type="domain" description="Alanine racemase C-terminal" evidence="10">
    <location>
        <begin position="233"/>
        <end position="357"/>
    </location>
</feature>
<dbReference type="PROSITE" id="PS00395">
    <property type="entry name" value="ALANINE_RACEMASE"/>
    <property type="match status" value="1"/>
</dbReference>
<dbReference type="Proteomes" id="UP001239019">
    <property type="component" value="Unassembled WGS sequence"/>
</dbReference>
<dbReference type="RefSeq" id="WP_306727345.1">
    <property type="nucleotide sequence ID" value="NZ_JAVDDT010000002.1"/>
</dbReference>